<dbReference type="EMBL" id="JAROAV010000032">
    <property type="protein sequence ID" value="MDF8265166.1"/>
    <property type="molecule type" value="Genomic_DNA"/>
</dbReference>
<gene>
    <name evidence="1" type="ORF">P4R38_12995</name>
</gene>
<evidence type="ECO:0000313" key="1">
    <source>
        <dbReference type="EMBL" id="MDF8265166.1"/>
    </source>
</evidence>
<reference evidence="1 2" key="1">
    <citation type="submission" date="2023-03" db="EMBL/GenBank/DDBJ databases">
        <title>YIM 133296 draft genome.</title>
        <authorList>
            <person name="Xiong L."/>
        </authorList>
    </citation>
    <scope>NUCLEOTIDE SEQUENCE [LARGE SCALE GENOMIC DNA]</scope>
    <source>
        <strain evidence="1 2">YIM 133296</strain>
    </source>
</reference>
<organism evidence="1 2">
    <name type="scientific">Luteipulveratus flavus</name>
    <dbReference type="NCBI Taxonomy" id="3031728"/>
    <lineage>
        <taxon>Bacteria</taxon>
        <taxon>Bacillati</taxon>
        <taxon>Actinomycetota</taxon>
        <taxon>Actinomycetes</taxon>
        <taxon>Micrococcales</taxon>
        <taxon>Dermacoccaceae</taxon>
        <taxon>Luteipulveratus</taxon>
    </lineage>
</organism>
<protein>
    <submittedName>
        <fullName evidence="1">Uncharacterized protein</fullName>
    </submittedName>
</protein>
<accession>A0ABT6CD14</accession>
<proteinExistence type="predicted"/>
<evidence type="ECO:0000313" key="2">
    <source>
        <dbReference type="Proteomes" id="UP001528912"/>
    </source>
</evidence>
<sequence length="158" mass="18177">MKIASRFTVDGKTFTDLSDSLPRKHSWYALSGTIDLELGGVVVLDDETWDEVGLLWTALGGALSELVTTDHIRMGFPGQELYLNFQRVRERYIDVSLEREAGRRAVVGESDLYELFGRGGVKFWERMLEEYPKDADRVQWEIERSRGFVKRARDLRSA</sequence>
<dbReference type="Proteomes" id="UP001528912">
    <property type="component" value="Unassembled WGS sequence"/>
</dbReference>
<keyword evidence="2" id="KW-1185">Reference proteome</keyword>
<comment type="caution">
    <text evidence="1">The sequence shown here is derived from an EMBL/GenBank/DDBJ whole genome shotgun (WGS) entry which is preliminary data.</text>
</comment>
<name>A0ABT6CD14_9MICO</name>
<dbReference type="RefSeq" id="WP_277192491.1">
    <property type="nucleotide sequence ID" value="NZ_JAROAV010000032.1"/>
</dbReference>